<feature type="region of interest" description="Disordered" evidence="1">
    <location>
        <begin position="83"/>
        <end position="123"/>
    </location>
</feature>
<dbReference type="AlphaFoldDB" id="A0A8I2Z1D7"/>
<dbReference type="Proteomes" id="UP000683000">
    <property type="component" value="Unassembled WGS sequence"/>
</dbReference>
<proteinExistence type="predicted"/>
<dbReference type="OrthoDB" id="2595509at2759"/>
<keyword evidence="3" id="KW-1185">Reference proteome</keyword>
<evidence type="ECO:0000313" key="2">
    <source>
        <dbReference type="EMBL" id="KAG6381013.1"/>
    </source>
</evidence>
<name>A0A8I2Z1D7_9AGAM</name>
<feature type="compositionally biased region" description="Polar residues" evidence="1">
    <location>
        <begin position="244"/>
        <end position="253"/>
    </location>
</feature>
<sequence length="253" mass="27422">MATKRRIGVRLATTEAARRQLMQPVVCWEKMWVAPENAPPGSTMKIYKWAKTDKKQVRLYVYELMYIGQLTIMDLCKQFSDDEGEVDEPLAPLPDEPEVVEGDEDMDQDEPAASVAPDATQDATGTNFVNQEVAEEPQTKPSSPPPPALSLQHTEPMLTVDEGADILDASFKALDAGINVDVHENANQEGVVELDMSVLGPDGTPYESVHDLGQLDSANALLGGSLIGDAGDPFALPMEHPPSNEETTGQPIP</sequence>
<evidence type="ECO:0000313" key="3">
    <source>
        <dbReference type="Proteomes" id="UP000683000"/>
    </source>
</evidence>
<dbReference type="EMBL" id="JAGFBS010000002">
    <property type="protein sequence ID" value="KAG6381013.1"/>
    <property type="molecule type" value="Genomic_DNA"/>
</dbReference>
<gene>
    <name evidence="2" type="ORF">JVT61DRAFT_5408</name>
</gene>
<comment type="caution">
    <text evidence="2">The sequence shown here is derived from an EMBL/GenBank/DDBJ whole genome shotgun (WGS) entry which is preliminary data.</text>
</comment>
<feature type="region of interest" description="Disordered" evidence="1">
    <location>
        <begin position="232"/>
        <end position="253"/>
    </location>
</feature>
<feature type="region of interest" description="Disordered" evidence="1">
    <location>
        <begin position="133"/>
        <end position="152"/>
    </location>
</feature>
<evidence type="ECO:0000256" key="1">
    <source>
        <dbReference type="SAM" id="MobiDB-lite"/>
    </source>
</evidence>
<organism evidence="2 3">
    <name type="scientific">Boletus reticuloceps</name>
    <dbReference type="NCBI Taxonomy" id="495285"/>
    <lineage>
        <taxon>Eukaryota</taxon>
        <taxon>Fungi</taxon>
        <taxon>Dikarya</taxon>
        <taxon>Basidiomycota</taxon>
        <taxon>Agaricomycotina</taxon>
        <taxon>Agaricomycetes</taxon>
        <taxon>Agaricomycetidae</taxon>
        <taxon>Boletales</taxon>
        <taxon>Boletineae</taxon>
        <taxon>Boletaceae</taxon>
        <taxon>Boletoideae</taxon>
        <taxon>Boletus</taxon>
    </lineage>
</organism>
<feature type="compositionally biased region" description="Acidic residues" evidence="1">
    <location>
        <begin position="95"/>
        <end position="110"/>
    </location>
</feature>
<accession>A0A8I2Z1D7</accession>
<protein>
    <submittedName>
        <fullName evidence="2">Uncharacterized protein</fullName>
    </submittedName>
</protein>
<reference evidence="2" key="1">
    <citation type="submission" date="2021-03" db="EMBL/GenBank/DDBJ databases">
        <title>Evolutionary innovations through gain and loss of genes in the ectomycorrhizal Boletales.</title>
        <authorList>
            <person name="Wu G."/>
            <person name="Miyauchi S."/>
            <person name="Morin E."/>
            <person name="Yang Z.-L."/>
            <person name="Xu J."/>
            <person name="Martin F.M."/>
        </authorList>
    </citation>
    <scope>NUCLEOTIDE SEQUENCE</scope>
    <source>
        <strain evidence="2">BR01</strain>
    </source>
</reference>